<dbReference type="Proteomes" id="UP001164803">
    <property type="component" value="Chromosome"/>
</dbReference>
<sequence length="314" mass="35657">MDERLSLHQLELFCSVVDHGSYVETAKDLMMTQPALSLQVKSLQTALSTKLFERRGNRMYLTETGKMTYDFAVDILSLEKKLRSTIMEMNDCDHGNLSIGSNRPFGRYFLPSLITSYMEAYENVQVSVVYKDTETIYSQMSNKILDVGVVTSDDTVPVPSDLNATMLRHDHWCLVCSRNSPWSNYGVIDKSLFEAAPLVSAVTHSTHWKLIQKILINLGITDGQYHIRLRMEDLESIKYVVLKGLGIAFLPHTAVRRELENKQLIEFPFPDGTHPALNCVIVTQRSGKLRPTVQNFLDFLLETFPVSSVTKQTK</sequence>
<organism evidence="6 7">
    <name type="scientific">Alicyclobacillus dauci</name>
    <dbReference type="NCBI Taxonomy" id="1475485"/>
    <lineage>
        <taxon>Bacteria</taxon>
        <taxon>Bacillati</taxon>
        <taxon>Bacillota</taxon>
        <taxon>Bacilli</taxon>
        <taxon>Bacillales</taxon>
        <taxon>Alicyclobacillaceae</taxon>
        <taxon>Alicyclobacillus</taxon>
    </lineage>
</organism>
<keyword evidence="3" id="KW-0238">DNA-binding</keyword>
<proteinExistence type="inferred from homology"/>
<name>A0ABY6YYI1_9BACL</name>
<comment type="similarity">
    <text evidence="1">Belongs to the LysR transcriptional regulatory family.</text>
</comment>
<evidence type="ECO:0000256" key="1">
    <source>
        <dbReference type="ARBA" id="ARBA00009437"/>
    </source>
</evidence>
<evidence type="ECO:0000313" key="6">
    <source>
        <dbReference type="EMBL" id="WAH35642.1"/>
    </source>
</evidence>
<evidence type="ECO:0000256" key="4">
    <source>
        <dbReference type="ARBA" id="ARBA00023163"/>
    </source>
</evidence>
<keyword evidence="7" id="KW-1185">Reference proteome</keyword>
<dbReference type="Pfam" id="PF00126">
    <property type="entry name" value="HTH_1"/>
    <property type="match status" value="1"/>
</dbReference>
<keyword evidence="2" id="KW-0805">Transcription regulation</keyword>
<dbReference type="InterPro" id="IPR000847">
    <property type="entry name" value="LysR_HTH_N"/>
</dbReference>
<dbReference type="InterPro" id="IPR005119">
    <property type="entry name" value="LysR_subst-bd"/>
</dbReference>
<gene>
    <name evidence="6" type="ORF">NZD86_15345</name>
</gene>
<dbReference type="PROSITE" id="PS50931">
    <property type="entry name" value="HTH_LYSR"/>
    <property type="match status" value="1"/>
</dbReference>
<protein>
    <submittedName>
        <fullName evidence="6">LysR family transcriptional regulator</fullName>
    </submittedName>
</protein>
<feature type="domain" description="HTH lysR-type" evidence="5">
    <location>
        <begin position="5"/>
        <end position="62"/>
    </location>
</feature>
<dbReference type="EMBL" id="CP104064">
    <property type="protein sequence ID" value="WAH35642.1"/>
    <property type="molecule type" value="Genomic_DNA"/>
</dbReference>
<accession>A0ABY6YYI1</accession>
<evidence type="ECO:0000256" key="2">
    <source>
        <dbReference type="ARBA" id="ARBA00023015"/>
    </source>
</evidence>
<keyword evidence="4" id="KW-0804">Transcription</keyword>
<dbReference type="InterPro" id="IPR036388">
    <property type="entry name" value="WH-like_DNA-bd_sf"/>
</dbReference>
<dbReference type="SUPFAM" id="SSF53850">
    <property type="entry name" value="Periplasmic binding protein-like II"/>
    <property type="match status" value="1"/>
</dbReference>
<dbReference type="Pfam" id="PF03466">
    <property type="entry name" value="LysR_substrate"/>
    <property type="match status" value="1"/>
</dbReference>
<dbReference type="PRINTS" id="PR00039">
    <property type="entry name" value="HTHLYSR"/>
</dbReference>
<evidence type="ECO:0000313" key="7">
    <source>
        <dbReference type="Proteomes" id="UP001164803"/>
    </source>
</evidence>
<dbReference type="PANTHER" id="PTHR30126:SF40">
    <property type="entry name" value="HTH-TYPE TRANSCRIPTIONAL REGULATOR GLTR"/>
    <property type="match status" value="1"/>
</dbReference>
<reference evidence="6" key="1">
    <citation type="submission" date="2022-08" db="EMBL/GenBank/DDBJ databases">
        <title>Alicyclobacillus dauci DSM2870, complete genome.</title>
        <authorList>
            <person name="Wang Q."/>
            <person name="Cai R."/>
            <person name="Wang Z."/>
        </authorList>
    </citation>
    <scope>NUCLEOTIDE SEQUENCE</scope>
    <source>
        <strain evidence="6">DSM 28700</strain>
    </source>
</reference>
<dbReference type="RefSeq" id="WP_268042925.1">
    <property type="nucleotide sequence ID" value="NZ_CP104064.1"/>
</dbReference>
<evidence type="ECO:0000259" key="5">
    <source>
        <dbReference type="PROSITE" id="PS50931"/>
    </source>
</evidence>
<dbReference type="Gene3D" id="3.40.190.290">
    <property type="match status" value="1"/>
</dbReference>
<dbReference type="PANTHER" id="PTHR30126">
    <property type="entry name" value="HTH-TYPE TRANSCRIPTIONAL REGULATOR"/>
    <property type="match status" value="1"/>
</dbReference>
<dbReference type="Gene3D" id="1.10.10.10">
    <property type="entry name" value="Winged helix-like DNA-binding domain superfamily/Winged helix DNA-binding domain"/>
    <property type="match status" value="1"/>
</dbReference>
<dbReference type="SUPFAM" id="SSF46785">
    <property type="entry name" value="Winged helix' DNA-binding domain"/>
    <property type="match status" value="1"/>
</dbReference>
<dbReference type="InterPro" id="IPR036390">
    <property type="entry name" value="WH_DNA-bd_sf"/>
</dbReference>
<dbReference type="CDD" id="cd05466">
    <property type="entry name" value="PBP2_LTTR_substrate"/>
    <property type="match status" value="1"/>
</dbReference>
<evidence type="ECO:0000256" key="3">
    <source>
        <dbReference type="ARBA" id="ARBA00023125"/>
    </source>
</evidence>